<evidence type="ECO:0000313" key="2">
    <source>
        <dbReference type="EMBL" id="RMA97118.1"/>
    </source>
</evidence>
<feature type="transmembrane region" description="Helical" evidence="1">
    <location>
        <begin position="55"/>
        <end position="73"/>
    </location>
</feature>
<feature type="transmembrane region" description="Helical" evidence="1">
    <location>
        <begin position="102"/>
        <end position="122"/>
    </location>
</feature>
<feature type="transmembrane region" description="Helical" evidence="1">
    <location>
        <begin position="31"/>
        <end position="49"/>
    </location>
</feature>
<reference evidence="2 3" key="1">
    <citation type="submission" date="2018-10" db="EMBL/GenBank/DDBJ databases">
        <title>Genomic Encyclopedia of Archaeal and Bacterial Type Strains, Phase II (KMG-II): from individual species to whole genera.</title>
        <authorList>
            <person name="Goeker M."/>
        </authorList>
    </citation>
    <scope>NUCLEOTIDE SEQUENCE [LARGE SCALE GENOMIC DNA]</scope>
    <source>
        <strain evidence="2 3">VM1</strain>
    </source>
</reference>
<keyword evidence="1" id="KW-0472">Membrane</keyword>
<dbReference type="EMBL" id="REFO01000011">
    <property type="protein sequence ID" value="RMA97118.1"/>
    <property type="molecule type" value="Genomic_DNA"/>
</dbReference>
<feature type="transmembrane region" description="Helical" evidence="1">
    <location>
        <begin position="178"/>
        <end position="200"/>
    </location>
</feature>
<feature type="transmembrane region" description="Helical" evidence="1">
    <location>
        <begin position="78"/>
        <end position="96"/>
    </location>
</feature>
<evidence type="ECO:0000256" key="1">
    <source>
        <dbReference type="SAM" id="Phobius"/>
    </source>
</evidence>
<evidence type="ECO:0000313" key="3">
    <source>
        <dbReference type="Proteomes" id="UP000280842"/>
    </source>
</evidence>
<keyword evidence="1" id="KW-0812">Transmembrane</keyword>
<keyword evidence="1" id="KW-1133">Transmembrane helix</keyword>
<protein>
    <submittedName>
        <fullName evidence="2">Uncharacterized protein</fullName>
    </submittedName>
</protein>
<sequence>MELLIFILVGGIPYYFLFEILDKKNKNLSKYFPLFSNLLIIGLLLRFIYQVDFSYAFIIISLISTLITAYKAIKTSNLYKLAYYFLFLNSSIFLLIDIKYSIYYAVALIITCVGLYFVGNYYKNNYGSANFSGISGLALESPIIGFVLRIYLISLALYPPFPNAVFLFNSFIKNETSYIWYIVFGIVFFTNFLIAMRVLTNTVFGKPNKYIFYKDILGSEKFIHFFIIFLLTIWGINGIMEVLNGK</sequence>
<organism evidence="2 3">
    <name type="scientific">Hydrogenothermus marinus</name>
    <dbReference type="NCBI Taxonomy" id="133270"/>
    <lineage>
        <taxon>Bacteria</taxon>
        <taxon>Pseudomonadati</taxon>
        <taxon>Aquificota</taxon>
        <taxon>Aquificia</taxon>
        <taxon>Aquificales</taxon>
        <taxon>Hydrogenothermaceae</taxon>
        <taxon>Hydrogenothermus</taxon>
    </lineage>
</organism>
<dbReference type="OrthoDB" id="9553736at2"/>
<gene>
    <name evidence="2" type="ORF">CLV39_0773</name>
</gene>
<dbReference type="RefSeq" id="WP_121922910.1">
    <property type="nucleotide sequence ID" value="NZ_REFO01000011.1"/>
</dbReference>
<dbReference type="Proteomes" id="UP000280842">
    <property type="component" value="Unassembled WGS sequence"/>
</dbReference>
<feature type="transmembrane region" description="Helical" evidence="1">
    <location>
        <begin position="134"/>
        <end position="158"/>
    </location>
</feature>
<accession>A0A3M0BQL3</accession>
<name>A0A3M0BQL3_9AQUI</name>
<feature type="transmembrane region" description="Helical" evidence="1">
    <location>
        <begin position="221"/>
        <end position="240"/>
    </location>
</feature>
<keyword evidence="3" id="KW-1185">Reference proteome</keyword>
<dbReference type="AlphaFoldDB" id="A0A3M0BQL3"/>
<proteinExistence type="predicted"/>
<comment type="caution">
    <text evidence="2">The sequence shown here is derived from an EMBL/GenBank/DDBJ whole genome shotgun (WGS) entry which is preliminary data.</text>
</comment>